<name>A0A1I2ABZ3_9RHOB</name>
<evidence type="ECO:0000256" key="1">
    <source>
        <dbReference type="SAM" id="SignalP"/>
    </source>
</evidence>
<evidence type="ECO:0000313" key="3">
    <source>
        <dbReference type="Proteomes" id="UP000325289"/>
    </source>
</evidence>
<gene>
    <name evidence="2" type="ORF">SAMN04515678_109169</name>
</gene>
<evidence type="ECO:0000313" key="2">
    <source>
        <dbReference type="EMBL" id="SFE41319.1"/>
    </source>
</evidence>
<dbReference type="AlphaFoldDB" id="A0A1I2ABZ3"/>
<dbReference type="Proteomes" id="UP000325289">
    <property type="component" value="Unassembled WGS sequence"/>
</dbReference>
<reference evidence="2 3" key="1">
    <citation type="submission" date="2016-10" db="EMBL/GenBank/DDBJ databases">
        <authorList>
            <person name="Varghese N."/>
            <person name="Submissions S."/>
        </authorList>
    </citation>
    <scope>NUCLEOTIDE SEQUENCE [LARGE SCALE GENOMIC DNA]</scope>
    <source>
        <strain evidence="3">YIM D21,KCTC 23444,ACCC 10710</strain>
    </source>
</reference>
<accession>A0A1I2ABZ3</accession>
<keyword evidence="1" id="KW-0732">Signal</keyword>
<dbReference type="EMBL" id="FOMS01000009">
    <property type="protein sequence ID" value="SFE41319.1"/>
    <property type="molecule type" value="Genomic_DNA"/>
</dbReference>
<feature type="chain" id="PRO_5009302084" evidence="1">
    <location>
        <begin position="48"/>
        <end position="163"/>
    </location>
</feature>
<feature type="signal peptide" evidence="1">
    <location>
        <begin position="1"/>
        <end position="47"/>
    </location>
</feature>
<sequence length="163" mass="17484">MPIGSAIHDNAFQDYPEPRIPMTRFLRPLSRLAAAALAALVATSALAADPVEQHNSSALWFENWTGLSNATLTVTAPSGEVSQIRADSGTPVYQLGSEATDGVYRYELTAATSERETIVNAVDNGRGDAQTNDRAVPFYTSGRFVVERGVIITPEDVQEEDAG</sequence>
<keyword evidence="3" id="KW-1185">Reference proteome</keyword>
<organism evidence="2 3">
    <name type="scientific">Roseivivax sediminis</name>
    <dbReference type="NCBI Taxonomy" id="936889"/>
    <lineage>
        <taxon>Bacteria</taxon>
        <taxon>Pseudomonadati</taxon>
        <taxon>Pseudomonadota</taxon>
        <taxon>Alphaproteobacteria</taxon>
        <taxon>Rhodobacterales</taxon>
        <taxon>Roseobacteraceae</taxon>
        <taxon>Roseivivax</taxon>
    </lineage>
</organism>
<protein>
    <submittedName>
        <fullName evidence="2">Uncharacterized protein</fullName>
    </submittedName>
</protein>
<proteinExistence type="predicted"/>